<keyword evidence="2" id="KW-0472">Membrane</keyword>
<organism evidence="3 4">
    <name type="scientific">Brassica cretica</name>
    <name type="common">Mustard</name>
    <dbReference type="NCBI Taxonomy" id="69181"/>
    <lineage>
        <taxon>Eukaryota</taxon>
        <taxon>Viridiplantae</taxon>
        <taxon>Streptophyta</taxon>
        <taxon>Embryophyta</taxon>
        <taxon>Tracheophyta</taxon>
        <taxon>Spermatophyta</taxon>
        <taxon>Magnoliopsida</taxon>
        <taxon>eudicotyledons</taxon>
        <taxon>Gunneridae</taxon>
        <taxon>Pentapetalae</taxon>
        <taxon>rosids</taxon>
        <taxon>malvids</taxon>
        <taxon>Brassicales</taxon>
        <taxon>Brassicaceae</taxon>
        <taxon>Brassiceae</taxon>
        <taxon>Brassica</taxon>
    </lineage>
</organism>
<comment type="caution">
    <text evidence="3">The sequence shown here is derived from an EMBL/GenBank/DDBJ whole genome shotgun (WGS) entry which is preliminary data.</text>
</comment>
<feature type="compositionally biased region" description="Basic and acidic residues" evidence="1">
    <location>
        <begin position="77"/>
        <end position="89"/>
    </location>
</feature>
<evidence type="ECO:0000313" key="3">
    <source>
        <dbReference type="EMBL" id="KAF3533327.1"/>
    </source>
</evidence>
<feature type="compositionally biased region" description="Basic and acidic residues" evidence="1">
    <location>
        <begin position="193"/>
        <end position="218"/>
    </location>
</feature>
<keyword evidence="4" id="KW-1185">Reference proteome</keyword>
<feature type="compositionally biased region" description="Polar residues" evidence="1">
    <location>
        <begin position="316"/>
        <end position="326"/>
    </location>
</feature>
<feature type="transmembrane region" description="Helical" evidence="2">
    <location>
        <begin position="433"/>
        <end position="454"/>
    </location>
</feature>
<gene>
    <name evidence="3" type="ORF">DY000_02042596</name>
</gene>
<accession>A0ABQ7BLV4</accession>
<feature type="compositionally biased region" description="Acidic residues" evidence="1">
    <location>
        <begin position="141"/>
        <end position="151"/>
    </location>
</feature>
<feature type="region of interest" description="Disordered" evidence="1">
    <location>
        <begin position="56"/>
        <end position="89"/>
    </location>
</feature>
<keyword evidence="2" id="KW-0812">Transmembrane</keyword>
<feature type="compositionally biased region" description="Basic and acidic residues" evidence="1">
    <location>
        <begin position="27"/>
        <end position="43"/>
    </location>
</feature>
<feature type="region of interest" description="Disordered" evidence="1">
    <location>
        <begin position="138"/>
        <end position="295"/>
    </location>
</feature>
<feature type="region of interest" description="Disordered" evidence="1">
    <location>
        <begin position="15"/>
        <end position="43"/>
    </location>
</feature>
<dbReference type="Proteomes" id="UP000266723">
    <property type="component" value="Unassembled WGS sequence"/>
</dbReference>
<feature type="compositionally biased region" description="Acidic residues" evidence="1">
    <location>
        <begin position="179"/>
        <end position="192"/>
    </location>
</feature>
<feature type="compositionally biased region" description="Basic and acidic residues" evidence="1">
    <location>
        <begin position="261"/>
        <end position="281"/>
    </location>
</feature>
<sequence>MYEEQESKWVKVPERGSFRNHFYRNNQRGDDGGSRYRGDRGDRTIRYSTVENFRAAQGVRRGASPRTGGAGDAWEEGEIRHQDHRTAQRLDEELPLSLPLQGNEAHSTSTQIEDSKVNSVLDSEENGLDVVNEFLDTENNNGEEDSMELGDEQVNLGGDDGEDVENASGEENFQNFTDGEVEESNDQIDDTLGDIKEDDIKVGGTEEKETAVGEEDKKKGARRGLLKPSFVAGGSTKARMVQAYISNRKRTSTKPVNRNGEGSKQEEEKEKEAAAGEEDKKKGARRGLLKPSLVAGGSTKARMVQAYISNRKRTSTKPVNRNGEGSKQQEEKGKRMEEMYYWMNDWCLSMNIGFIYLVWAFPICTSRSLTIPPEFLWEHSTKVNNSCEGSTCRPRWSAITLGRMLTDAPVSHKACGNSILFTVQGITNCSGSLFFFNVILILFLSLASQNILLMSSSVSLVSLKNIHNMVLPLGTLSTSIGSTPSSEGVLTVSGGFSEDAVDSVGVVERCPGEDVDRFWMTSVDRCSWLGVDRHQCDPLKIIRLSTSKSPSCSFSSFTTCQKSSPMMAFTCRSVLLQLNPDFSLVLLQEHNLRILGLNLLHKLINEWIAAGGVVAATGLLAGNVL</sequence>
<dbReference type="EMBL" id="QGKV02001507">
    <property type="protein sequence ID" value="KAF3533327.1"/>
    <property type="molecule type" value="Genomic_DNA"/>
</dbReference>
<protein>
    <submittedName>
        <fullName evidence="3">Uncharacterized protein</fullName>
    </submittedName>
</protein>
<feature type="compositionally biased region" description="Polar residues" evidence="1">
    <location>
        <begin position="104"/>
        <end position="119"/>
    </location>
</feature>
<evidence type="ECO:0000313" key="4">
    <source>
        <dbReference type="Proteomes" id="UP000266723"/>
    </source>
</evidence>
<name>A0ABQ7BLV4_BRACR</name>
<evidence type="ECO:0000256" key="1">
    <source>
        <dbReference type="SAM" id="MobiDB-lite"/>
    </source>
</evidence>
<proteinExistence type="predicted"/>
<evidence type="ECO:0000256" key="2">
    <source>
        <dbReference type="SAM" id="Phobius"/>
    </source>
</evidence>
<reference evidence="3 4" key="1">
    <citation type="journal article" date="2020" name="BMC Genomics">
        <title>Intraspecific diversification of the crop wild relative Brassica cretica Lam. using demographic model selection.</title>
        <authorList>
            <person name="Kioukis A."/>
            <person name="Michalopoulou V.A."/>
            <person name="Briers L."/>
            <person name="Pirintsos S."/>
            <person name="Studholme D.J."/>
            <person name="Pavlidis P."/>
            <person name="Sarris P.F."/>
        </authorList>
    </citation>
    <scope>NUCLEOTIDE SEQUENCE [LARGE SCALE GENOMIC DNA]</scope>
    <source>
        <strain evidence="4">cv. PFS-1207/04</strain>
    </source>
</reference>
<keyword evidence="2" id="KW-1133">Transmembrane helix</keyword>
<feature type="region of interest" description="Disordered" evidence="1">
    <location>
        <begin position="100"/>
        <end position="119"/>
    </location>
</feature>
<feature type="region of interest" description="Disordered" evidence="1">
    <location>
        <begin position="308"/>
        <end position="333"/>
    </location>
</feature>